<accession>A0AA88HZ42</accession>
<evidence type="ECO:0000313" key="2">
    <source>
        <dbReference type="EMBL" id="KAK2718580.1"/>
    </source>
</evidence>
<evidence type="ECO:0000256" key="1">
    <source>
        <dbReference type="SAM" id="MobiDB-lite"/>
    </source>
</evidence>
<name>A0AA88HZ42_ARTSF</name>
<dbReference type="EMBL" id="JAVRJZ010000009">
    <property type="protein sequence ID" value="KAK2718580.1"/>
    <property type="molecule type" value="Genomic_DNA"/>
</dbReference>
<protein>
    <submittedName>
        <fullName evidence="2">Uncharacterized protein</fullName>
    </submittedName>
</protein>
<gene>
    <name evidence="2" type="ORF">QYM36_005796</name>
</gene>
<dbReference type="AlphaFoldDB" id="A0AA88HZ42"/>
<sequence length="666" mass="75025">MLANATRSRTELYLIGSSVSELRGSKLPSLRMALGFFLHLHLELNETIRHSSAAAVTELAKFWRKARIPMRDHQNCQTKLEQAFEEWRLLKKNKARKSSTQQAREAAFVSRLEDLFDIAHADALNTMSIQEDKDFLLAQREKGRRGSMVGVDETLACKEKRVSERVQQTLKRRQQTENIQQIEASTVELTTSGSEISAAEDVDSEGAVGGSRTQKRKRGRKAVVTPELAAALDRTKVSERKAVFVIAETAKSLGMTIDQLALNRDSVRRLRAKHRIHSSASIRAKFQSDVPLVVHWDGKLIPDLIGKEKVDRLPVLVSGKEVLQLLTVAKLPSGTGEAQASVVFGAIEDWGIPATSEPCQKLGKELLSLACRHYIMELVIGAAFRVCMGSTSSPEVPLFKCFQDYWRFIDTDKYETGIAADDVARLVDDIKQSTIDFANKHLEQSQPRDDYKEFLELVLIFLVRVYLKAWISAPLASGAPYSDLLLLKSLLEYSSIHLAISKARSNKFSGNLWYLSPKLVGLAFFDSHVSSSTKRLMVSTMQSEDDQEQEHTKRITIDLDSAKNKNLEHFVTAKSAKLFQMMDLPDGFLTVDPDLWEDRHDYKLASETVRSLKVVNDHAERGVALIQEYSGFITQDELQLQFLLQVVNEHCRVYPYSRKQTLSGQL</sequence>
<feature type="region of interest" description="Disordered" evidence="1">
    <location>
        <begin position="191"/>
        <end position="220"/>
    </location>
</feature>
<organism evidence="2 3">
    <name type="scientific">Artemia franciscana</name>
    <name type="common">Brine shrimp</name>
    <name type="synonym">Artemia sanfranciscana</name>
    <dbReference type="NCBI Taxonomy" id="6661"/>
    <lineage>
        <taxon>Eukaryota</taxon>
        <taxon>Metazoa</taxon>
        <taxon>Ecdysozoa</taxon>
        <taxon>Arthropoda</taxon>
        <taxon>Crustacea</taxon>
        <taxon>Branchiopoda</taxon>
        <taxon>Anostraca</taxon>
        <taxon>Artemiidae</taxon>
        <taxon>Artemia</taxon>
    </lineage>
</organism>
<evidence type="ECO:0000313" key="3">
    <source>
        <dbReference type="Proteomes" id="UP001187531"/>
    </source>
</evidence>
<dbReference type="PANTHER" id="PTHR46113">
    <property type="entry name" value="SNAC DOMAIN-CONTAINING PROTEIN"/>
    <property type="match status" value="1"/>
</dbReference>
<dbReference type="Proteomes" id="UP001187531">
    <property type="component" value="Unassembled WGS sequence"/>
</dbReference>
<comment type="caution">
    <text evidence="2">The sequence shown here is derived from an EMBL/GenBank/DDBJ whole genome shotgun (WGS) entry which is preliminary data.</text>
</comment>
<proteinExistence type="predicted"/>
<reference evidence="2" key="1">
    <citation type="submission" date="2023-07" db="EMBL/GenBank/DDBJ databases">
        <title>Chromosome-level genome assembly of Artemia franciscana.</title>
        <authorList>
            <person name="Jo E."/>
        </authorList>
    </citation>
    <scope>NUCLEOTIDE SEQUENCE</scope>
    <source>
        <tissue evidence="2">Whole body</tissue>
    </source>
</reference>
<dbReference type="PANTHER" id="PTHR46113:SF1">
    <property type="entry name" value="PEPTIDASE M17 LEUCYL AMINOPEPTIDASE N-TERMINAL DOMAIN-CONTAINING PROTEIN"/>
    <property type="match status" value="1"/>
</dbReference>
<keyword evidence="3" id="KW-1185">Reference proteome</keyword>